<dbReference type="AlphaFoldDB" id="A0A4Q4RJV0"/>
<sequence length="79" mass="8210">MARAPAILPMTVPAITPGLVPRLPPSLACGLLSIDILGSNELVVLLKMLVDAASVLVAVKEYDGDDIPSDGDMLLHHAP</sequence>
<evidence type="ECO:0000313" key="2">
    <source>
        <dbReference type="Proteomes" id="UP000293823"/>
    </source>
</evidence>
<reference evidence="2" key="1">
    <citation type="journal article" date="2019" name="bioRxiv">
        <title>Genomics, evolutionary history and diagnostics of the Alternaria alternata species group including apple and Asian pear pathotypes.</title>
        <authorList>
            <person name="Armitage A.D."/>
            <person name="Cockerton H.M."/>
            <person name="Sreenivasaprasad S."/>
            <person name="Woodhall J.W."/>
            <person name="Lane C.R."/>
            <person name="Harrison R.J."/>
            <person name="Clarkson J.P."/>
        </authorList>
    </citation>
    <scope>NUCLEOTIDE SEQUENCE [LARGE SCALE GENOMIC DNA]</scope>
    <source>
        <strain evidence="2">RGR 97.0016</strain>
    </source>
</reference>
<keyword evidence="2" id="KW-1185">Reference proteome</keyword>
<protein>
    <submittedName>
        <fullName evidence="1">Uncharacterized protein</fullName>
    </submittedName>
</protein>
<comment type="caution">
    <text evidence="1">The sequence shown here is derived from an EMBL/GenBank/DDBJ whole genome shotgun (WGS) entry which is preliminary data.</text>
</comment>
<organism evidence="1 2">
    <name type="scientific">Alternaria arborescens</name>
    <dbReference type="NCBI Taxonomy" id="156630"/>
    <lineage>
        <taxon>Eukaryota</taxon>
        <taxon>Fungi</taxon>
        <taxon>Dikarya</taxon>
        <taxon>Ascomycota</taxon>
        <taxon>Pezizomycotina</taxon>
        <taxon>Dothideomycetes</taxon>
        <taxon>Pleosporomycetidae</taxon>
        <taxon>Pleosporales</taxon>
        <taxon>Pleosporineae</taxon>
        <taxon>Pleosporaceae</taxon>
        <taxon>Alternaria</taxon>
        <taxon>Alternaria sect. Alternaria</taxon>
    </lineage>
</organism>
<name>A0A4Q4RJV0_9PLEO</name>
<accession>A0A4Q4RJV0</accession>
<evidence type="ECO:0000313" key="1">
    <source>
        <dbReference type="EMBL" id="RYO56836.1"/>
    </source>
</evidence>
<gene>
    <name evidence="1" type="ORF">AA0113_g8542</name>
</gene>
<dbReference type="Proteomes" id="UP000293823">
    <property type="component" value="Unassembled WGS sequence"/>
</dbReference>
<proteinExistence type="predicted"/>
<dbReference type="EMBL" id="PEJP01000035">
    <property type="protein sequence ID" value="RYO56836.1"/>
    <property type="molecule type" value="Genomic_DNA"/>
</dbReference>